<evidence type="ECO:0000313" key="2">
    <source>
        <dbReference type="Proteomes" id="UP000188967"/>
    </source>
</evidence>
<dbReference type="EMBL" id="MTPS01000293">
    <property type="protein sequence ID" value="ONG33419.1"/>
    <property type="molecule type" value="Genomic_DNA"/>
</dbReference>
<comment type="caution">
    <text evidence="1">The sequence shown here is derived from an EMBL/GenBank/DDBJ whole genome shotgun (WGS) entry which is preliminary data.</text>
</comment>
<organism evidence="1 2">
    <name type="scientific">Escherichia coli</name>
    <dbReference type="NCBI Taxonomy" id="562"/>
    <lineage>
        <taxon>Bacteria</taxon>
        <taxon>Pseudomonadati</taxon>
        <taxon>Pseudomonadota</taxon>
        <taxon>Gammaproteobacteria</taxon>
        <taxon>Enterobacterales</taxon>
        <taxon>Enterobacteriaceae</taxon>
        <taxon>Escherichia</taxon>
    </lineage>
</organism>
<dbReference type="AlphaFoldDB" id="A0A1V2GD54"/>
<reference evidence="1 2" key="1">
    <citation type="submission" date="2017-01" db="EMBL/GenBank/DDBJ databases">
        <title>Draft genome sequence of an E. coli strain isolated from human, in Amazon, Brazil.</title>
        <authorList>
            <person name="Moura Q."/>
            <person name="Fernandes M.R."/>
            <person name="Cerdeira L."/>
            <person name="Vianello M."/>
            <person name="Souza T.A."/>
            <person name="Ienne S."/>
            <person name="Lincopan N."/>
        </authorList>
    </citation>
    <scope>NUCLEOTIDE SEQUENCE [LARGE SCALE GENOMIC DNA]</scope>
    <source>
        <strain evidence="1 2">ICBEcBL-II-13</strain>
    </source>
</reference>
<dbReference type="PROSITE" id="PS51257">
    <property type="entry name" value="PROKAR_LIPOPROTEIN"/>
    <property type="match status" value="1"/>
</dbReference>
<gene>
    <name evidence="1" type="ORF">BXT93_17360</name>
</gene>
<dbReference type="Proteomes" id="UP000188967">
    <property type="component" value="Unassembled WGS sequence"/>
</dbReference>
<evidence type="ECO:0008006" key="3">
    <source>
        <dbReference type="Google" id="ProtNLM"/>
    </source>
</evidence>
<accession>A0A1V2GD54</accession>
<evidence type="ECO:0000313" key="1">
    <source>
        <dbReference type="EMBL" id="ONG33419.1"/>
    </source>
</evidence>
<name>A0A1V2GD54_ECOLX</name>
<protein>
    <recommendedName>
        <fullName evidence="3">Lipoprotein</fullName>
    </recommendedName>
</protein>
<sequence>MRYSILVMATTLTLAGCDQANKAISNSIYQVSPGEVSGSPYIVISPGFRINDHGGLVMVFGYSHCPDRLFNSKTETGCIIIHYHDLTVPVLVRHGNSPHSKTTQEEWSIERQGKFPAEVIRLQRPDNSFVMPFENH</sequence>
<proteinExistence type="predicted"/>